<dbReference type="EMBL" id="HACG01007041">
    <property type="protein sequence ID" value="CEK53906.1"/>
    <property type="molecule type" value="Transcribed_RNA"/>
</dbReference>
<dbReference type="GO" id="GO:0008270">
    <property type="term" value="F:zinc ion binding"/>
    <property type="evidence" value="ECO:0007669"/>
    <property type="project" value="UniProtKB-KW"/>
</dbReference>
<dbReference type="PROSITE" id="PS50089">
    <property type="entry name" value="ZF_RING_2"/>
    <property type="match status" value="1"/>
</dbReference>
<keyword evidence="1 3" id="KW-0863">Zinc-finger</keyword>
<keyword evidence="2" id="KW-0862">Zinc</keyword>
<evidence type="ECO:0000256" key="2">
    <source>
        <dbReference type="ARBA" id="ARBA00022833"/>
    </source>
</evidence>
<accession>A0A0B6YDQ1</accession>
<evidence type="ECO:0000313" key="6">
    <source>
        <dbReference type="EMBL" id="CEK53906.1"/>
    </source>
</evidence>
<evidence type="ECO:0000259" key="5">
    <source>
        <dbReference type="PROSITE" id="PS50089"/>
    </source>
</evidence>
<dbReference type="InterPro" id="IPR001841">
    <property type="entry name" value="Znf_RING"/>
</dbReference>
<dbReference type="SUPFAM" id="SSF57850">
    <property type="entry name" value="RING/U-box"/>
    <property type="match status" value="1"/>
</dbReference>
<name>A0A0B6YDQ1_9EUPU</name>
<keyword evidence="1 3" id="KW-0479">Metal-binding</keyword>
<evidence type="ECO:0000256" key="4">
    <source>
        <dbReference type="SAM" id="MobiDB-lite"/>
    </source>
</evidence>
<gene>
    <name evidence="6" type="primary">ORF21524</name>
</gene>
<protein>
    <recommendedName>
        <fullName evidence="5">RING-type domain-containing protein</fullName>
    </recommendedName>
</protein>
<sequence>KEQSSVIGTSLMDICPACRQTFDDSKKRRLIDSCGHERCYTCTFSSDICPICVVQAGKQMETPWSVADSSNYIGHNQNLDTNRQLTDDQRYASDMLPKLHPLGSLTPPTSGRNSPPPPSPDVAQSDLMLRLGLLLGDRIPPSEIGITGVGVDLSSCHQLGETLNSSLSSNEHTPEICS</sequence>
<feature type="region of interest" description="Disordered" evidence="4">
    <location>
        <begin position="97"/>
        <end position="124"/>
    </location>
</feature>
<feature type="domain" description="RING-type" evidence="5">
    <location>
        <begin position="15"/>
        <end position="52"/>
    </location>
</feature>
<evidence type="ECO:0000256" key="3">
    <source>
        <dbReference type="PROSITE-ProRule" id="PRU00175"/>
    </source>
</evidence>
<feature type="non-terminal residue" evidence="6">
    <location>
        <position position="178"/>
    </location>
</feature>
<reference evidence="6" key="1">
    <citation type="submission" date="2014-12" db="EMBL/GenBank/DDBJ databases">
        <title>Insight into the proteome of Arion vulgaris.</title>
        <authorList>
            <person name="Aradska J."/>
            <person name="Bulat T."/>
            <person name="Smidak R."/>
            <person name="Sarate P."/>
            <person name="Gangsoo J."/>
            <person name="Sialana F."/>
            <person name="Bilban M."/>
            <person name="Lubec G."/>
        </authorList>
    </citation>
    <scope>NUCLEOTIDE SEQUENCE</scope>
    <source>
        <tissue evidence="6">Skin</tissue>
    </source>
</reference>
<proteinExistence type="predicted"/>
<dbReference type="AlphaFoldDB" id="A0A0B6YDQ1"/>
<evidence type="ECO:0000256" key="1">
    <source>
        <dbReference type="ARBA" id="ARBA00022771"/>
    </source>
</evidence>
<feature type="non-terminal residue" evidence="6">
    <location>
        <position position="1"/>
    </location>
</feature>
<organism evidence="6">
    <name type="scientific">Arion vulgaris</name>
    <dbReference type="NCBI Taxonomy" id="1028688"/>
    <lineage>
        <taxon>Eukaryota</taxon>
        <taxon>Metazoa</taxon>
        <taxon>Spiralia</taxon>
        <taxon>Lophotrochozoa</taxon>
        <taxon>Mollusca</taxon>
        <taxon>Gastropoda</taxon>
        <taxon>Heterobranchia</taxon>
        <taxon>Euthyneura</taxon>
        <taxon>Panpulmonata</taxon>
        <taxon>Eupulmonata</taxon>
        <taxon>Stylommatophora</taxon>
        <taxon>Helicina</taxon>
        <taxon>Arionoidea</taxon>
        <taxon>Arionidae</taxon>
        <taxon>Arion</taxon>
    </lineage>
</organism>